<evidence type="ECO:0000256" key="11">
    <source>
        <dbReference type="ARBA" id="ARBA00022741"/>
    </source>
</evidence>
<dbReference type="PANTHER" id="PTHR24421">
    <property type="entry name" value="NITRATE/NITRITE SENSOR PROTEIN NARX-RELATED"/>
    <property type="match status" value="1"/>
</dbReference>
<dbReference type="EC" id="2.7.13.3" evidence="4"/>
<evidence type="ECO:0000256" key="19">
    <source>
        <dbReference type="SAM" id="Coils"/>
    </source>
</evidence>
<comment type="caution">
    <text evidence="22">The sequence shown here is derived from an EMBL/GenBank/DDBJ whole genome shotgun (WGS) entry which is preliminary data.</text>
</comment>
<dbReference type="InterPro" id="IPR005467">
    <property type="entry name" value="His_kinase_dom"/>
</dbReference>
<evidence type="ECO:0000256" key="6">
    <source>
        <dbReference type="ARBA" id="ARBA00022485"/>
    </source>
</evidence>
<proteinExistence type="predicted"/>
<keyword evidence="19" id="KW-0175">Coiled coil</keyword>
<dbReference type="STRING" id="362413.RC62_4666"/>
<comment type="function">
    <text evidence="17">Member of the two-component regulatory system NreB/NreC involved in the control of dissimilatory nitrate/nitrite reduction in response to oxygen. NreB functions as a direct oxygen sensor histidine kinase which is autophosphorylated, in the absence of oxygen, probably at the conserved histidine residue, and transfers its phosphate group probably to a conserved aspartate residue of NreC. NreB/NreC activates the expression of the nitrate (narGHJI) and nitrite (nir) reductase operons, as well as the putative nitrate transporter gene narT.</text>
</comment>
<dbReference type="InterPro" id="IPR050482">
    <property type="entry name" value="Sensor_HK_TwoCompSys"/>
</dbReference>
<feature type="domain" description="Histidine kinase" evidence="21">
    <location>
        <begin position="385"/>
        <end position="580"/>
    </location>
</feature>
<keyword evidence="9" id="KW-0808">Transferase</keyword>
<keyword evidence="20 22" id="KW-0812">Transmembrane</keyword>
<dbReference type="InterPro" id="IPR036890">
    <property type="entry name" value="HATPase_C_sf"/>
</dbReference>
<gene>
    <name evidence="22" type="ORF">RC62_4666</name>
</gene>
<sequence>MVSICVGQNKVLSSIENSIQEGKSKEALKQLSLLNTTAFLPEDLGYYYFLTAKSYSKENNDVKAIENYLLAKKQYLKANVVEKAMEINLNIASLLVSYKDNTQKHQFYLKEYMDYAFSTKNNAKILKGYVQLASLKINSKEAKESLYYFRKAIALNKKVKDIKLESKIYNNLAVLFSDVLYKPDSSLYYLRKDNLLLHQEKTPNPNYICYNLMNQASNYSQLHQYEKAIGLLHEADKIKLIEYNKVNKENINNFLYLNYKDAKNLDKALYHLEISNKYHDSLNTEQQNIAINNFDTKYKTKEKELENLELKTNIKTNRVVLYLTVSVLIIVLLISILVYKNIVKKKKIAEQEKLIEIQKTEKILKDQELNDIDLMLESQEKERQNIANELHDNLGSMLATLKLNFQNLKRHNEVANQQENQLYDKTDALLEEAYQKVRNIAHLKNLGIIGSEGLLIAVNKMAEKMSVLEHLTINVIPFELTERLENSIEVALFRMIQELCTNIIKHSEATEVNIYLTQGTSKEINIIIEDNGKGFDPKTVVSKSGIGLKNMEKKVEQMGGTFTIDSILTKGTTIIIDLPL</sequence>
<keyword evidence="6" id="KW-0004">4Fe-4S</keyword>
<keyword evidence="11" id="KW-0547">Nucleotide-binding</keyword>
<evidence type="ECO:0000256" key="8">
    <source>
        <dbReference type="ARBA" id="ARBA00022553"/>
    </source>
</evidence>
<dbReference type="Gene3D" id="1.20.5.1930">
    <property type="match status" value="1"/>
</dbReference>
<dbReference type="PATRIC" id="fig|362413.3.peg.4583"/>
<dbReference type="Gene3D" id="1.25.40.10">
    <property type="entry name" value="Tetratricopeptide repeat domain"/>
    <property type="match status" value="1"/>
</dbReference>
<evidence type="ECO:0000256" key="5">
    <source>
        <dbReference type="ARBA" id="ARBA00017322"/>
    </source>
</evidence>
<feature type="coiled-coil region" evidence="19">
    <location>
        <begin position="369"/>
        <end position="418"/>
    </location>
</feature>
<dbReference type="GO" id="GO:0046983">
    <property type="term" value="F:protein dimerization activity"/>
    <property type="evidence" value="ECO:0007669"/>
    <property type="project" value="InterPro"/>
</dbReference>
<evidence type="ECO:0000256" key="7">
    <source>
        <dbReference type="ARBA" id="ARBA00022490"/>
    </source>
</evidence>
<feature type="transmembrane region" description="Helical" evidence="20">
    <location>
        <begin position="319"/>
        <end position="339"/>
    </location>
</feature>
<dbReference type="GO" id="GO:0000155">
    <property type="term" value="F:phosphorelay sensor kinase activity"/>
    <property type="evidence" value="ECO:0007669"/>
    <property type="project" value="InterPro"/>
</dbReference>
<dbReference type="SUPFAM" id="SSF55874">
    <property type="entry name" value="ATPase domain of HSP90 chaperone/DNA topoisomerase II/histidine kinase"/>
    <property type="match status" value="1"/>
</dbReference>
<evidence type="ECO:0000313" key="23">
    <source>
        <dbReference type="Proteomes" id="UP000050443"/>
    </source>
</evidence>
<evidence type="ECO:0000313" key="22">
    <source>
        <dbReference type="EMBL" id="KQB41289.1"/>
    </source>
</evidence>
<evidence type="ECO:0000256" key="20">
    <source>
        <dbReference type="SAM" id="Phobius"/>
    </source>
</evidence>
<dbReference type="InterPro" id="IPR004358">
    <property type="entry name" value="Sig_transdc_His_kin-like_C"/>
</dbReference>
<keyword evidence="7" id="KW-0963">Cytoplasm</keyword>
<organism evidence="22 23">
    <name type="scientific">Flavobacterium aquidurense</name>
    <dbReference type="NCBI Taxonomy" id="362413"/>
    <lineage>
        <taxon>Bacteria</taxon>
        <taxon>Pseudomonadati</taxon>
        <taxon>Bacteroidota</taxon>
        <taxon>Flavobacteriia</taxon>
        <taxon>Flavobacteriales</taxon>
        <taxon>Flavobacteriaceae</taxon>
        <taxon>Flavobacterium</taxon>
    </lineage>
</organism>
<evidence type="ECO:0000256" key="18">
    <source>
        <dbReference type="ARBA" id="ARBA00030800"/>
    </source>
</evidence>
<dbReference type="InterPro" id="IPR011990">
    <property type="entry name" value="TPR-like_helical_dom_sf"/>
</dbReference>
<dbReference type="PROSITE" id="PS50109">
    <property type="entry name" value="HIS_KIN"/>
    <property type="match status" value="1"/>
</dbReference>
<dbReference type="GO" id="GO:0051539">
    <property type="term" value="F:4 iron, 4 sulfur cluster binding"/>
    <property type="evidence" value="ECO:0007669"/>
    <property type="project" value="UniProtKB-KW"/>
</dbReference>
<dbReference type="GO" id="GO:0016020">
    <property type="term" value="C:membrane"/>
    <property type="evidence" value="ECO:0007669"/>
    <property type="project" value="InterPro"/>
</dbReference>
<comment type="catalytic activity">
    <reaction evidence="1">
        <text>ATP + protein L-histidine = ADP + protein N-phospho-L-histidine.</text>
        <dbReference type="EC" id="2.7.13.3"/>
    </reaction>
</comment>
<name>A0A0Q0RVU3_9FLAO</name>
<feature type="coiled-coil region" evidence="19">
    <location>
        <begin position="291"/>
        <end position="318"/>
    </location>
</feature>
<dbReference type="AlphaFoldDB" id="A0A0Q0RVU3"/>
<evidence type="ECO:0000256" key="1">
    <source>
        <dbReference type="ARBA" id="ARBA00000085"/>
    </source>
</evidence>
<evidence type="ECO:0000256" key="13">
    <source>
        <dbReference type="ARBA" id="ARBA00022840"/>
    </source>
</evidence>
<keyword evidence="13" id="KW-0067">ATP-binding</keyword>
<comment type="subcellular location">
    <subcellularLocation>
        <location evidence="3">Cytoplasm</location>
    </subcellularLocation>
</comment>
<keyword evidence="14" id="KW-0408">Iron</keyword>
<evidence type="ECO:0000256" key="10">
    <source>
        <dbReference type="ARBA" id="ARBA00022723"/>
    </source>
</evidence>
<comment type="cofactor">
    <cofactor evidence="2">
        <name>[4Fe-4S] cluster</name>
        <dbReference type="ChEBI" id="CHEBI:49883"/>
    </cofactor>
</comment>
<keyword evidence="20" id="KW-1133">Transmembrane helix</keyword>
<keyword evidence="20" id="KW-0472">Membrane</keyword>
<evidence type="ECO:0000256" key="14">
    <source>
        <dbReference type="ARBA" id="ARBA00023004"/>
    </source>
</evidence>
<evidence type="ECO:0000256" key="2">
    <source>
        <dbReference type="ARBA" id="ARBA00001966"/>
    </source>
</evidence>
<keyword evidence="8" id="KW-0597">Phosphoprotein</keyword>
<evidence type="ECO:0000256" key="17">
    <source>
        <dbReference type="ARBA" id="ARBA00024827"/>
    </source>
</evidence>
<dbReference type="InterPro" id="IPR011712">
    <property type="entry name" value="Sig_transdc_His_kin_sub3_dim/P"/>
</dbReference>
<evidence type="ECO:0000256" key="16">
    <source>
        <dbReference type="ARBA" id="ARBA00023014"/>
    </source>
</evidence>
<keyword evidence="10" id="KW-0479">Metal-binding</keyword>
<evidence type="ECO:0000256" key="3">
    <source>
        <dbReference type="ARBA" id="ARBA00004496"/>
    </source>
</evidence>
<dbReference type="PRINTS" id="PR00344">
    <property type="entry name" value="BCTRLSENSOR"/>
</dbReference>
<protein>
    <recommendedName>
        <fullName evidence="5">Oxygen sensor histidine kinase NreB</fullName>
        <ecNumber evidence="4">2.7.13.3</ecNumber>
    </recommendedName>
    <alternativeName>
        <fullName evidence="18">Nitrogen regulation protein B</fullName>
    </alternativeName>
</protein>
<dbReference type="GO" id="GO:0046872">
    <property type="term" value="F:metal ion binding"/>
    <property type="evidence" value="ECO:0007669"/>
    <property type="project" value="UniProtKB-KW"/>
</dbReference>
<dbReference type="Pfam" id="PF07730">
    <property type="entry name" value="HisKA_3"/>
    <property type="match status" value="1"/>
</dbReference>
<dbReference type="SMART" id="SM00387">
    <property type="entry name" value="HATPase_c"/>
    <property type="match status" value="1"/>
</dbReference>
<dbReference type="CDD" id="cd16917">
    <property type="entry name" value="HATPase_UhpB-NarQ-NarX-like"/>
    <property type="match status" value="1"/>
</dbReference>
<accession>A0A0Q0RVU3</accession>
<evidence type="ECO:0000256" key="15">
    <source>
        <dbReference type="ARBA" id="ARBA00023012"/>
    </source>
</evidence>
<dbReference type="PANTHER" id="PTHR24421:SF10">
    <property type="entry name" value="NITRATE_NITRITE SENSOR PROTEIN NARQ"/>
    <property type="match status" value="1"/>
</dbReference>
<keyword evidence="12" id="KW-0418">Kinase</keyword>
<dbReference type="Pfam" id="PF02518">
    <property type="entry name" value="HATPase_c"/>
    <property type="match status" value="1"/>
</dbReference>
<dbReference type="GO" id="GO:0005737">
    <property type="term" value="C:cytoplasm"/>
    <property type="evidence" value="ECO:0007669"/>
    <property type="project" value="UniProtKB-SubCell"/>
</dbReference>
<reference evidence="22 23" key="1">
    <citation type="submission" date="2014-09" db="EMBL/GenBank/DDBJ databases">
        <title>Genome sequence of Flavobacterium aquidurense RC62.</title>
        <authorList>
            <person name="Kim J.F."/>
            <person name="Kwak M.-J."/>
        </authorList>
    </citation>
    <scope>NUCLEOTIDE SEQUENCE [LARGE SCALE GENOMIC DNA]</scope>
    <source>
        <strain evidence="22 23">RC62</strain>
    </source>
</reference>
<dbReference type="EMBL" id="JRLF01000009">
    <property type="protein sequence ID" value="KQB41289.1"/>
    <property type="molecule type" value="Genomic_DNA"/>
</dbReference>
<keyword evidence="15" id="KW-0902">Two-component regulatory system</keyword>
<dbReference type="GO" id="GO:0005524">
    <property type="term" value="F:ATP binding"/>
    <property type="evidence" value="ECO:0007669"/>
    <property type="project" value="UniProtKB-KW"/>
</dbReference>
<evidence type="ECO:0000256" key="12">
    <source>
        <dbReference type="ARBA" id="ARBA00022777"/>
    </source>
</evidence>
<evidence type="ECO:0000259" key="21">
    <source>
        <dbReference type="PROSITE" id="PS50109"/>
    </source>
</evidence>
<dbReference type="Proteomes" id="UP000050443">
    <property type="component" value="Unassembled WGS sequence"/>
</dbReference>
<dbReference type="InterPro" id="IPR003594">
    <property type="entry name" value="HATPase_dom"/>
</dbReference>
<dbReference type="SUPFAM" id="SSF48452">
    <property type="entry name" value="TPR-like"/>
    <property type="match status" value="1"/>
</dbReference>
<dbReference type="Gene3D" id="3.30.565.10">
    <property type="entry name" value="Histidine kinase-like ATPase, C-terminal domain"/>
    <property type="match status" value="1"/>
</dbReference>
<evidence type="ECO:0000256" key="4">
    <source>
        <dbReference type="ARBA" id="ARBA00012438"/>
    </source>
</evidence>
<keyword evidence="16" id="KW-0411">Iron-sulfur</keyword>
<evidence type="ECO:0000256" key="9">
    <source>
        <dbReference type="ARBA" id="ARBA00022679"/>
    </source>
</evidence>